<dbReference type="AlphaFoldDB" id="A0A4Y7Q554"/>
<accession>A0A4Y7Q554</accession>
<dbReference type="Proteomes" id="UP000294933">
    <property type="component" value="Unassembled WGS sequence"/>
</dbReference>
<protein>
    <submittedName>
        <fullName evidence="1">Uncharacterized protein</fullName>
    </submittedName>
</protein>
<sequence>MAAMNANIATTNAATGNFRIISRNSRILVPNPLAPLQKSTPGDGRNLAQPLLTAGVHLPPAAAAANVGAFPPAFNGDPTSYTHQEIINLIVFYNDAFGIVVGDVLTTRRNKLREWMSVL</sequence>
<organism evidence="1 2">
    <name type="scientific">Rickenella mellea</name>
    <dbReference type="NCBI Taxonomy" id="50990"/>
    <lineage>
        <taxon>Eukaryota</taxon>
        <taxon>Fungi</taxon>
        <taxon>Dikarya</taxon>
        <taxon>Basidiomycota</taxon>
        <taxon>Agaricomycotina</taxon>
        <taxon>Agaricomycetes</taxon>
        <taxon>Hymenochaetales</taxon>
        <taxon>Rickenellaceae</taxon>
        <taxon>Rickenella</taxon>
    </lineage>
</organism>
<keyword evidence="2" id="KW-1185">Reference proteome</keyword>
<proteinExistence type="predicted"/>
<reference evidence="1 2" key="1">
    <citation type="submission" date="2018-06" db="EMBL/GenBank/DDBJ databases">
        <title>A transcriptomic atlas of mushroom development highlights an independent origin of complex multicellularity.</title>
        <authorList>
            <consortium name="DOE Joint Genome Institute"/>
            <person name="Krizsan K."/>
            <person name="Almasi E."/>
            <person name="Merenyi Z."/>
            <person name="Sahu N."/>
            <person name="Viragh M."/>
            <person name="Koszo T."/>
            <person name="Mondo S."/>
            <person name="Kiss B."/>
            <person name="Balint B."/>
            <person name="Kues U."/>
            <person name="Barry K."/>
            <person name="Hegedus J.C."/>
            <person name="Henrissat B."/>
            <person name="Johnson J."/>
            <person name="Lipzen A."/>
            <person name="Ohm R."/>
            <person name="Nagy I."/>
            <person name="Pangilinan J."/>
            <person name="Yan J."/>
            <person name="Xiong Y."/>
            <person name="Grigoriev I.V."/>
            <person name="Hibbett D.S."/>
            <person name="Nagy L.G."/>
        </authorList>
    </citation>
    <scope>NUCLEOTIDE SEQUENCE [LARGE SCALE GENOMIC DNA]</scope>
    <source>
        <strain evidence="1 2">SZMC22713</strain>
    </source>
</reference>
<dbReference type="VEuPathDB" id="FungiDB:BD410DRAFT_839606"/>
<name>A0A4Y7Q554_9AGAM</name>
<gene>
    <name evidence="1" type="ORF">BD410DRAFT_839606</name>
</gene>
<evidence type="ECO:0000313" key="2">
    <source>
        <dbReference type="Proteomes" id="UP000294933"/>
    </source>
</evidence>
<dbReference type="EMBL" id="ML170174">
    <property type="protein sequence ID" value="TDL22525.1"/>
    <property type="molecule type" value="Genomic_DNA"/>
</dbReference>
<dbReference type="OrthoDB" id="3047760at2759"/>
<evidence type="ECO:0000313" key="1">
    <source>
        <dbReference type="EMBL" id="TDL22525.1"/>
    </source>
</evidence>